<keyword evidence="6 10" id="KW-0175">Coiled coil</keyword>
<dbReference type="GO" id="GO:0005634">
    <property type="term" value="C:nucleus"/>
    <property type="evidence" value="ECO:0007669"/>
    <property type="project" value="UniProtKB-SubCell"/>
</dbReference>
<keyword evidence="8 9" id="KW-0137">Centromere</keyword>
<dbReference type="Pfam" id="PF08234">
    <property type="entry name" value="Spindle_Spc25"/>
    <property type="match status" value="1"/>
</dbReference>
<keyword evidence="7 9" id="KW-0131">Cell cycle</keyword>
<comment type="subcellular location">
    <subcellularLocation>
        <location evidence="1">Chromosome</location>
        <location evidence="1">Centromere</location>
    </subcellularLocation>
    <subcellularLocation>
        <location evidence="9">Nucleus</location>
    </subcellularLocation>
    <subcellularLocation>
        <location evidence="9">Chromosome</location>
        <location evidence="9">Centromere</location>
        <location evidence="9">Kinetochore</location>
    </subcellularLocation>
</comment>
<keyword evidence="13" id="KW-1185">Reference proteome</keyword>
<evidence type="ECO:0000256" key="1">
    <source>
        <dbReference type="ARBA" id="ARBA00004584"/>
    </source>
</evidence>
<evidence type="ECO:0000256" key="8">
    <source>
        <dbReference type="ARBA" id="ARBA00023328"/>
    </source>
</evidence>
<accession>A0AAU9J4N6</accession>
<dbReference type="AlphaFoldDB" id="A0AAU9J4N6"/>
<dbReference type="InterPro" id="IPR045143">
    <property type="entry name" value="Spc25"/>
</dbReference>
<keyword evidence="3 9" id="KW-0158">Chromosome</keyword>
<feature type="coiled-coil region" evidence="10">
    <location>
        <begin position="38"/>
        <end position="117"/>
    </location>
</feature>
<dbReference type="InterPro" id="IPR013255">
    <property type="entry name" value="Spc25_C"/>
</dbReference>
<protein>
    <recommendedName>
        <fullName evidence="9">Kinetochore protein SPC25</fullName>
    </recommendedName>
</protein>
<evidence type="ECO:0000256" key="3">
    <source>
        <dbReference type="ARBA" id="ARBA00022454"/>
    </source>
</evidence>
<keyword evidence="4 9" id="KW-0132">Cell division</keyword>
<comment type="subunit">
    <text evidence="9">Component of the NDC80 complex.</text>
</comment>
<dbReference type="PANTHER" id="PTHR14281:SF0">
    <property type="entry name" value="KINETOCHORE PROTEIN SPC25"/>
    <property type="match status" value="1"/>
</dbReference>
<dbReference type="EMBL" id="CAJZBQ010000024">
    <property type="protein sequence ID" value="CAG9320231.1"/>
    <property type="molecule type" value="Genomic_DNA"/>
</dbReference>
<evidence type="ECO:0000313" key="12">
    <source>
        <dbReference type="EMBL" id="CAG9320231.1"/>
    </source>
</evidence>
<comment type="function">
    <text evidence="9">Acts as a component of the essential kinetochore-associated NDC80 complex, which is required for chromosome segregation and spindle checkpoint activity.</text>
</comment>
<evidence type="ECO:0000256" key="6">
    <source>
        <dbReference type="ARBA" id="ARBA00023054"/>
    </source>
</evidence>
<evidence type="ECO:0000259" key="11">
    <source>
        <dbReference type="Pfam" id="PF08234"/>
    </source>
</evidence>
<evidence type="ECO:0000256" key="2">
    <source>
        <dbReference type="ARBA" id="ARBA00006379"/>
    </source>
</evidence>
<sequence>METVSGASQRLRESILPEVETVLQIYRESVLLYNENRLAAYEADIDSLTNQLERLKANIEGEEAAISFLKGQIKDMEKEFPVNSTDSSGQENKAQTKNNLRQKIKEAEHITKELGKALNYYQFRFGLSLKRLPNSSLRISYEFIKRELDEVEHSVTLHISDSTNAYEIVKCTPNLPQIYPLLHNLNQTNDFARFVKDVRKSFISLYL</sequence>
<reference evidence="12" key="1">
    <citation type="submission" date="2021-09" db="EMBL/GenBank/DDBJ databases">
        <authorList>
            <consortium name="AG Swart"/>
            <person name="Singh M."/>
            <person name="Singh A."/>
            <person name="Seah K."/>
            <person name="Emmerich C."/>
        </authorList>
    </citation>
    <scope>NUCLEOTIDE SEQUENCE</scope>
    <source>
        <strain evidence="12">ATCC30299</strain>
    </source>
</reference>
<dbReference type="Gene3D" id="3.30.457.50">
    <property type="entry name" value="Chromosome segregation protein Spc25"/>
    <property type="match status" value="1"/>
</dbReference>
<evidence type="ECO:0000256" key="7">
    <source>
        <dbReference type="ARBA" id="ARBA00023306"/>
    </source>
</evidence>
<evidence type="ECO:0000256" key="9">
    <source>
        <dbReference type="RuleBase" id="RU367150"/>
    </source>
</evidence>
<proteinExistence type="inferred from homology"/>
<dbReference type="CDD" id="cd23784">
    <property type="entry name" value="RWD_Spc25"/>
    <property type="match status" value="1"/>
</dbReference>
<evidence type="ECO:0000256" key="4">
    <source>
        <dbReference type="ARBA" id="ARBA00022618"/>
    </source>
</evidence>
<evidence type="ECO:0000313" key="13">
    <source>
        <dbReference type="Proteomes" id="UP001162131"/>
    </source>
</evidence>
<keyword evidence="9" id="KW-0995">Kinetochore</keyword>
<dbReference type="GO" id="GO:0051301">
    <property type="term" value="P:cell division"/>
    <property type="evidence" value="ECO:0007669"/>
    <property type="project" value="UniProtKB-UniRule"/>
</dbReference>
<dbReference type="Gene3D" id="1.20.5.340">
    <property type="match status" value="1"/>
</dbReference>
<dbReference type="Proteomes" id="UP001162131">
    <property type="component" value="Unassembled WGS sequence"/>
</dbReference>
<keyword evidence="9" id="KW-0539">Nucleus</keyword>
<dbReference type="PANTHER" id="PTHR14281">
    <property type="entry name" value="KINETOCHORE PROTEIN SPC25-RELATED"/>
    <property type="match status" value="1"/>
</dbReference>
<keyword evidence="5 9" id="KW-0498">Mitosis</keyword>
<dbReference type="GO" id="GO:0031262">
    <property type="term" value="C:Ndc80 complex"/>
    <property type="evidence" value="ECO:0007669"/>
    <property type="project" value="InterPro"/>
</dbReference>
<evidence type="ECO:0000256" key="5">
    <source>
        <dbReference type="ARBA" id="ARBA00022776"/>
    </source>
</evidence>
<comment type="similarity">
    <text evidence="2 9">Belongs to the SPC25 family.</text>
</comment>
<gene>
    <name evidence="12" type="ORF">BSTOLATCC_MIC25462</name>
</gene>
<name>A0AAU9J4N6_9CILI</name>
<dbReference type="GO" id="GO:0007059">
    <property type="term" value="P:chromosome segregation"/>
    <property type="evidence" value="ECO:0007669"/>
    <property type="project" value="InterPro"/>
</dbReference>
<evidence type="ECO:0000256" key="10">
    <source>
        <dbReference type="SAM" id="Coils"/>
    </source>
</evidence>
<organism evidence="12 13">
    <name type="scientific">Blepharisma stoltei</name>
    <dbReference type="NCBI Taxonomy" id="1481888"/>
    <lineage>
        <taxon>Eukaryota</taxon>
        <taxon>Sar</taxon>
        <taxon>Alveolata</taxon>
        <taxon>Ciliophora</taxon>
        <taxon>Postciliodesmatophora</taxon>
        <taxon>Heterotrichea</taxon>
        <taxon>Heterotrichida</taxon>
        <taxon>Blepharismidae</taxon>
        <taxon>Blepharisma</taxon>
    </lineage>
</organism>
<comment type="caution">
    <text evidence="12">The sequence shown here is derived from an EMBL/GenBank/DDBJ whole genome shotgun (WGS) entry which is preliminary data.</text>
</comment>
<feature type="domain" description="Chromosome segregation protein Spc25 C-terminal" evidence="11">
    <location>
        <begin position="135"/>
        <end position="202"/>
    </location>
</feature>